<dbReference type="Pfam" id="PF01740">
    <property type="entry name" value="STAS"/>
    <property type="match status" value="1"/>
</dbReference>
<gene>
    <name evidence="8" type="primary">spoIIAA</name>
    <name evidence="8" type="ORF">C1I91_08625</name>
</gene>
<dbReference type="GO" id="GO:0045152">
    <property type="term" value="F:antisigma factor binding"/>
    <property type="evidence" value="ECO:0007669"/>
    <property type="project" value="InterPro"/>
</dbReference>
<dbReference type="PROSITE" id="PS50801">
    <property type="entry name" value="STAS"/>
    <property type="match status" value="1"/>
</dbReference>
<dbReference type="NCBIfam" id="TIGR00377">
    <property type="entry name" value="ant_ant_sig"/>
    <property type="match status" value="1"/>
</dbReference>
<evidence type="ECO:0000313" key="9">
    <source>
        <dbReference type="Proteomes" id="UP000286268"/>
    </source>
</evidence>
<dbReference type="NCBIfam" id="TIGR02886">
    <property type="entry name" value="spore_II_AA"/>
    <property type="match status" value="1"/>
</dbReference>
<dbReference type="EMBL" id="CP025746">
    <property type="protein sequence ID" value="QAA35251.1"/>
    <property type="molecule type" value="Genomic_DNA"/>
</dbReference>
<protein>
    <recommendedName>
        <fullName evidence="3 6">Anti-sigma F factor antagonist</fullName>
    </recommendedName>
    <alternativeName>
        <fullName evidence="6">Stage II sporulation protein</fullName>
    </alternativeName>
</protein>
<organism evidence="8 9">
    <name type="scientific">Clostridium manihotivorum</name>
    <dbReference type="NCBI Taxonomy" id="2320868"/>
    <lineage>
        <taxon>Bacteria</taxon>
        <taxon>Bacillati</taxon>
        <taxon>Bacillota</taxon>
        <taxon>Clostridia</taxon>
        <taxon>Eubacteriales</taxon>
        <taxon>Clostridiaceae</taxon>
        <taxon>Clostridium</taxon>
    </lineage>
</organism>
<evidence type="ECO:0000256" key="1">
    <source>
        <dbReference type="ARBA" id="ARBA00001976"/>
    </source>
</evidence>
<evidence type="ECO:0000256" key="2">
    <source>
        <dbReference type="ARBA" id="ARBA00009013"/>
    </source>
</evidence>
<dbReference type="PANTHER" id="PTHR33495">
    <property type="entry name" value="ANTI-SIGMA FACTOR ANTAGONIST TM_1081-RELATED-RELATED"/>
    <property type="match status" value="1"/>
</dbReference>
<dbReference type="Gene3D" id="3.30.750.24">
    <property type="entry name" value="STAS domain"/>
    <property type="match status" value="1"/>
</dbReference>
<keyword evidence="4" id="KW-0597">Phosphoprotein</keyword>
<dbReference type="KEGG" id="cmah:C1I91_08625"/>
<dbReference type="InterPro" id="IPR014237">
    <property type="entry name" value="Anti-sigma_F_ant"/>
</dbReference>
<dbReference type="GO" id="GO:0030435">
    <property type="term" value="P:sporulation resulting in formation of a cellular spore"/>
    <property type="evidence" value="ECO:0007669"/>
    <property type="project" value="UniProtKB-KW"/>
</dbReference>
<reference evidence="8 9" key="1">
    <citation type="submission" date="2018-01" db="EMBL/GenBank/DDBJ databases">
        <title>Genome Sequencing and Assembly of Anaerobacter polyendosporus strain CT4.</title>
        <authorList>
            <person name="Tachaapaikoon C."/>
            <person name="Sutheeworapong S."/>
            <person name="Jenjaroenpun P."/>
            <person name="Wongsurawat T."/>
            <person name="Nookeaw I."/>
            <person name="Cheawchanlertfa P."/>
            <person name="Kosugi A."/>
            <person name="Cheevadhanarak S."/>
            <person name="Ratanakhanokchai K."/>
        </authorList>
    </citation>
    <scope>NUCLEOTIDE SEQUENCE [LARGE SCALE GENOMIC DNA]</scope>
    <source>
        <strain evidence="8 9">CT4</strain>
    </source>
</reference>
<dbReference type="GO" id="GO:0043856">
    <property type="term" value="F:anti-sigma factor antagonist activity"/>
    <property type="evidence" value="ECO:0007669"/>
    <property type="project" value="InterPro"/>
</dbReference>
<feature type="domain" description="STAS" evidence="7">
    <location>
        <begin position="1"/>
        <end position="111"/>
    </location>
</feature>
<dbReference type="InterPro" id="IPR036513">
    <property type="entry name" value="STAS_dom_sf"/>
</dbReference>
<evidence type="ECO:0000256" key="4">
    <source>
        <dbReference type="ARBA" id="ARBA00022553"/>
    </source>
</evidence>
<name>A0A3R5R2F9_9CLOT</name>
<evidence type="ECO:0000259" key="7">
    <source>
        <dbReference type="PROSITE" id="PS50801"/>
    </source>
</evidence>
<dbReference type="PANTHER" id="PTHR33495:SF2">
    <property type="entry name" value="ANTI-SIGMA FACTOR ANTAGONIST TM_1081-RELATED"/>
    <property type="match status" value="1"/>
</dbReference>
<comment type="similarity">
    <text evidence="2 6">Belongs to the anti-sigma-factor antagonist family.</text>
</comment>
<dbReference type="InterPro" id="IPR002645">
    <property type="entry name" value="STAS_dom"/>
</dbReference>
<dbReference type="CDD" id="cd07043">
    <property type="entry name" value="STAS_anti-anti-sigma_factors"/>
    <property type="match status" value="1"/>
</dbReference>
<dbReference type="RefSeq" id="WP_128212519.1">
    <property type="nucleotide sequence ID" value="NZ_CP025746.1"/>
</dbReference>
<comment type="function">
    <text evidence="1">In the phosphorylated form it could act as an anti-anti-sigma factor that counteracts SpoIIAB and thus releases sigma f from inhibition.</text>
</comment>
<evidence type="ECO:0000256" key="3">
    <source>
        <dbReference type="ARBA" id="ARBA00020784"/>
    </source>
</evidence>
<proteinExistence type="inferred from homology"/>
<evidence type="ECO:0000256" key="5">
    <source>
        <dbReference type="ARBA" id="ARBA00022969"/>
    </source>
</evidence>
<dbReference type="OrthoDB" id="9796601at2"/>
<keyword evidence="9" id="KW-1185">Reference proteome</keyword>
<dbReference type="SUPFAM" id="SSF52091">
    <property type="entry name" value="SpoIIaa-like"/>
    <property type="match status" value="1"/>
</dbReference>
<dbReference type="AlphaFoldDB" id="A0A3R5R2F9"/>
<sequence>MELNFSKVDNNLVVALTGELDHHSAEEIRVKVDDRIDRDGINNLVFDFSRVTFMDSSGIGMVIGRYKRLSIRKGKVSVVAANKNVKRVFELSGMFKIINYYESINDAIKCG</sequence>
<dbReference type="InterPro" id="IPR003658">
    <property type="entry name" value="Anti-sigma_ant"/>
</dbReference>
<accession>A0A3R5R2F9</accession>
<evidence type="ECO:0000313" key="8">
    <source>
        <dbReference type="EMBL" id="QAA35251.1"/>
    </source>
</evidence>
<keyword evidence="5" id="KW-0749">Sporulation</keyword>
<evidence type="ECO:0000256" key="6">
    <source>
        <dbReference type="RuleBase" id="RU003749"/>
    </source>
</evidence>
<dbReference type="Proteomes" id="UP000286268">
    <property type="component" value="Chromosome"/>
</dbReference>